<gene>
    <name evidence="2" type="ORF">BD289DRAFT_261039</name>
</gene>
<name>A0A2T3A7T5_9PEZI</name>
<keyword evidence="3" id="KW-1185">Reference proteome</keyword>
<dbReference type="InParanoid" id="A0A2T3A7T5"/>
<feature type="region of interest" description="Disordered" evidence="1">
    <location>
        <begin position="133"/>
        <end position="153"/>
    </location>
</feature>
<dbReference type="AlphaFoldDB" id="A0A2T3A7T5"/>
<organism evidence="2 3">
    <name type="scientific">Coniella lustricola</name>
    <dbReference type="NCBI Taxonomy" id="2025994"/>
    <lineage>
        <taxon>Eukaryota</taxon>
        <taxon>Fungi</taxon>
        <taxon>Dikarya</taxon>
        <taxon>Ascomycota</taxon>
        <taxon>Pezizomycotina</taxon>
        <taxon>Sordariomycetes</taxon>
        <taxon>Sordariomycetidae</taxon>
        <taxon>Diaporthales</taxon>
        <taxon>Schizoparmaceae</taxon>
        <taxon>Coniella</taxon>
    </lineage>
</organism>
<protein>
    <submittedName>
        <fullName evidence="2">Uncharacterized protein</fullName>
    </submittedName>
</protein>
<evidence type="ECO:0000256" key="1">
    <source>
        <dbReference type="SAM" id="MobiDB-lite"/>
    </source>
</evidence>
<dbReference type="Proteomes" id="UP000241462">
    <property type="component" value="Unassembled WGS sequence"/>
</dbReference>
<dbReference type="EMBL" id="KZ678443">
    <property type="protein sequence ID" value="PSR84420.1"/>
    <property type="molecule type" value="Genomic_DNA"/>
</dbReference>
<sequence>MSCHASVMILADIASWPSPARWELVHPGVPMPAQSTLISTQKKRGTYYMAVLGSPVQCESPGWVAVLPLHTLYRQRGGGAAASRGQGPSLLARLPSVRLSTRRLARFLQRHPLVASCFVCGSARRAVCSVSTRPKEPWPRASNSQPTTSANRPYQPRRLLGTGFWVLGTVSSARRWTSDLPYCINRVARLVLGRGPALRTWLLLFISTRPLCPLHPGRPALVG</sequence>
<reference evidence="2 3" key="1">
    <citation type="journal article" date="2018" name="Mycol. Prog.">
        <title>Coniella lustricola, a new species from submerged detritus.</title>
        <authorList>
            <person name="Raudabaugh D.B."/>
            <person name="Iturriaga T."/>
            <person name="Carver A."/>
            <person name="Mondo S."/>
            <person name="Pangilinan J."/>
            <person name="Lipzen A."/>
            <person name="He G."/>
            <person name="Amirebrahimi M."/>
            <person name="Grigoriev I.V."/>
            <person name="Miller A.N."/>
        </authorList>
    </citation>
    <scope>NUCLEOTIDE SEQUENCE [LARGE SCALE GENOMIC DNA]</scope>
    <source>
        <strain evidence="2 3">B22-T-1</strain>
    </source>
</reference>
<proteinExistence type="predicted"/>
<feature type="compositionally biased region" description="Polar residues" evidence="1">
    <location>
        <begin position="141"/>
        <end position="152"/>
    </location>
</feature>
<accession>A0A2T3A7T5</accession>
<evidence type="ECO:0000313" key="2">
    <source>
        <dbReference type="EMBL" id="PSR84420.1"/>
    </source>
</evidence>
<evidence type="ECO:0000313" key="3">
    <source>
        <dbReference type="Proteomes" id="UP000241462"/>
    </source>
</evidence>